<keyword evidence="7" id="KW-0482">Metalloprotease</keyword>
<dbReference type="GO" id="GO:0004222">
    <property type="term" value="F:metalloendopeptidase activity"/>
    <property type="evidence" value="ECO:0007669"/>
    <property type="project" value="InterPro"/>
</dbReference>
<organism evidence="10 11">
    <name type="scientific">Occultella aeris</name>
    <dbReference type="NCBI Taxonomy" id="2761496"/>
    <lineage>
        <taxon>Bacteria</taxon>
        <taxon>Bacillati</taxon>
        <taxon>Actinomycetota</taxon>
        <taxon>Actinomycetes</taxon>
        <taxon>Micrococcales</taxon>
        <taxon>Ruaniaceae</taxon>
        <taxon>Occultella</taxon>
    </lineage>
</organism>
<gene>
    <name evidence="10" type="primary">pepO</name>
    <name evidence="10" type="ORF">HALOF300_03306</name>
</gene>
<reference evidence="10 11" key="1">
    <citation type="submission" date="2019-11" db="EMBL/GenBank/DDBJ databases">
        <authorList>
            <person name="Criscuolo A."/>
        </authorList>
    </citation>
    <scope>NUCLEOTIDE SEQUENCE [LARGE SCALE GENOMIC DNA]</scope>
    <source>
        <strain evidence="10">CIP111667</strain>
    </source>
</reference>
<dbReference type="Gene3D" id="3.40.390.10">
    <property type="entry name" value="Collagenase (Catalytic Domain)"/>
    <property type="match status" value="1"/>
</dbReference>
<comment type="caution">
    <text evidence="10">The sequence shown here is derived from an EMBL/GenBank/DDBJ whole genome shotgun (WGS) entry which is preliminary data.</text>
</comment>
<evidence type="ECO:0000259" key="9">
    <source>
        <dbReference type="Pfam" id="PF05649"/>
    </source>
</evidence>
<dbReference type="EC" id="3.4.24.-" evidence="10"/>
<dbReference type="EMBL" id="CACRYJ010000048">
    <property type="protein sequence ID" value="VZO38545.1"/>
    <property type="molecule type" value="Genomic_DNA"/>
</dbReference>
<evidence type="ECO:0000313" key="11">
    <source>
        <dbReference type="Proteomes" id="UP000419743"/>
    </source>
</evidence>
<dbReference type="Proteomes" id="UP000419743">
    <property type="component" value="Unassembled WGS sequence"/>
</dbReference>
<name>A0A7M4DMD5_9MICO</name>
<evidence type="ECO:0000313" key="10">
    <source>
        <dbReference type="EMBL" id="VZO38545.1"/>
    </source>
</evidence>
<dbReference type="InterPro" id="IPR018497">
    <property type="entry name" value="Peptidase_M13_C"/>
</dbReference>
<sequence>MTISIADATSHEANRAAMDTGVRPQDDLYRHVNGSWLASHTIPADRGRDGTFHLLHDQAEQDVRTIITEAASVPADDPAADEAAKIAAVFSSFMGGERIEALGTNPLAPDLEPVTAAHTREQLTRALGTLQRTGVGGGVGLFVENDADDPTRYVVYLTQSGLGLPDEAYYRDDAHAQVRTAYVAHVAAMLALAGVVTEAEAHGAAERIMALETKLAAGHWDNVRSRDAHATHNPSTLAALAEQAPGFDWALWAGALGAPEGAMTNLIVRQPSYLAAFAQAWATEDVDLWRLWLTWRVIRSRAAYLPEAFVEENFDFYGRTLTGAQEVRERWKRGVSLVEGVLGEAIGKIYVSRHFPPSHKDAMDTLVADLIEAYRRSITDLDWMSPATRERALAKLDAFTPKIGYPAKWRDYSDLVVDETDLIGNVRAASAFETDYELGKIGKPIDRDEWFMPPQMVNAYYNPAMNEIVFPAAILQPPFFDADADAATNYGAIGAVIGHEIGHGFDDQGSRYDGEGRLHDWWEASDREEFEKRTKVLIDQYGAISPAQLNGSHHVNGALTIGENIGDIGGLGIAIKAYRIALERQGRTEGEVIDGESDLERLFFSWARGWRLKARDEEMIRLLSIDPHSPDEVRCNAVVRNIDEFHTTFGVRPGDGMWLEESERVRIW</sequence>
<evidence type="ECO:0000256" key="4">
    <source>
        <dbReference type="ARBA" id="ARBA00022723"/>
    </source>
</evidence>
<evidence type="ECO:0000259" key="8">
    <source>
        <dbReference type="Pfam" id="PF01431"/>
    </source>
</evidence>
<dbReference type="GO" id="GO:0046872">
    <property type="term" value="F:metal ion binding"/>
    <property type="evidence" value="ECO:0007669"/>
    <property type="project" value="UniProtKB-KW"/>
</dbReference>
<evidence type="ECO:0000256" key="5">
    <source>
        <dbReference type="ARBA" id="ARBA00022801"/>
    </source>
</evidence>
<evidence type="ECO:0000256" key="3">
    <source>
        <dbReference type="ARBA" id="ARBA00022670"/>
    </source>
</evidence>
<dbReference type="PANTHER" id="PTHR11733">
    <property type="entry name" value="ZINC METALLOPROTEASE FAMILY M13 NEPRILYSIN-RELATED"/>
    <property type="match status" value="1"/>
</dbReference>
<keyword evidence="6" id="KW-0862">Zinc</keyword>
<keyword evidence="11" id="KW-1185">Reference proteome</keyword>
<keyword evidence="5 10" id="KW-0378">Hydrolase</keyword>
<protein>
    <submittedName>
        <fullName evidence="10">Neutral endopeptidase</fullName>
        <ecNumber evidence="10">3.4.24.-</ecNumber>
    </submittedName>
</protein>
<feature type="domain" description="Peptidase M13 C-terminal" evidence="8">
    <location>
        <begin position="458"/>
        <end position="665"/>
    </location>
</feature>
<dbReference type="InterPro" id="IPR000718">
    <property type="entry name" value="Peptidase_M13"/>
</dbReference>
<evidence type="ECO:0000256" key="7">
    <source>
        <dbReference type="ARBA" id="ARBA00023049"/>
    </source>
</evidence>
<dbReference type="GO" id="GO:0005886">
    <property type="term" value="C:plasma membrane"/>
    <property type="evidence" value="ECO:0007669"/>
    <property type="project" value="TreeGrafter"/>
</dbReference>
<keyword evidence="4" id="KW-0479">Metal-binding</keyword>
<dbReference type="Pfam" id="PF05649">
    <property type="entry name" value="Peptidase_M13_N"/>
    <property type="match status" value="1"/>
</dbReference>
<evidence type="ECO:0000256" key="2">
    <source>
        <dbReference type="ARBA" id="ARBA00007357"/>
    </source>
</evidence>
<dbReference type="InterPro" id="IPR042089">
    <property type="entry name" value="Peptidase_M13_dom_2"/>
</dbReference>
<dbReference type="PANTHER" id="PTHR11733:SF167">
    <property type="entry name" value="FI17812P1-RELATED"/>
    <property type="match status" value="1"/>
</dbReference>
<comment type="similarity">
    <text evidence="2">Belongs to the peptidase M13 family.</text>
</comment>
<dbReference type="Pfam" id="PF01431">
    <property type="entry name" value="Peptidase_M13"/>
    <property type="match status" value="1"/>
</dbReference>
<proteinExistence type="inferred from homology"/>
<dbReference type="PROSITE" id="PS51885">
    <property type="entry name" value="NEPRILYSIN"/>
    <property type="match status" value="1"/>
</dbReference>
<dbReference type="SUPFAM" id="SSF55486">
    <property type="entry name" value="Metalloproteases ('zincins'), catalytic domain"/>
    <property type="match status" value="1"/>
</dbReference>
<dbReference type="PRINTS" id="PR00786">
    <property type="entry name" value="NEPRILYSIN"/>
</dbReference>
<dbReference type="InterPro" id="IPR024079">
    <property type="entry name" value="MetalloPept_cat_dom_sf"/>
</dbReference>
<evidence type="ECO:0000256" key="1">
    <source>
        <dbReference type="ARBA" id="ARBA00001947"/>
    </source>
</evidence>
<dbReference type="GO" id="GO:0016485">
    <property type="term" value="P:protein processing"/>
    <property type="evidence" value="ECO:0007669"/>
    <property type="project" value="TreeGrafter"/>
</dbReference>
<keyword evidence="3" id="KW-0645">Protease</keyword>
<dbReference type="AlphaFoldDB" id="A0A7M4DMD5"/>
<comment type="cofactor">
    <cofactor evidence="1">
        <name>Zn(2+)</name>
        <dbReference type="ChEBI" id="CHEBI:29105"/>
    </cofactor>
</comment>
<dbReference type="Gene3D" id="1.10.1380.10">
    <property type="entry name" value="Neutral endopeptidase , domain2"/>
    <property type="match status" value="1"/>
</dbReference>
<dbReference type="RefSeq" id="WP_156741994.1">
    <property type="nucleotide sequence ID" value="NZ_CACRYJ010000048.1"/>
</dbReference>
<feature type="domain" description="Peptidase M13 N-terminal" evidence="9">
    <location>
        <begin position="24"/>
        <end position="406"/>
    </location>
</feature>
<dbReference type="InterPro" id="IPR008753">
    <property type="entry name" value="Peptidase_M13_N"/>
</dbReference>
<accession>A0A7M4DMD5</accession>
<dbReference type="CDD" id="cd08662">
    <property type="entry name" value="M13"/>
    <property type="match status" value="1"/>
</dbReference>
<evidence type="ECO:0000256" key="6">
    <source>
        <dbReference type="ARBA" id="ARBA00022833"/>
    </source>
</evidence>